<dbReference type="Pfam" id="PF02767">
    <property type="entry name" value="DNA_pol3_beta_2"/>
    <property type="match status" value="1"/>
</dbReference>
<dbReference type="AlphaFoldDB" id="A0A328UAQ3"/>
<dbReference type="InterPro" id="IPR022635">
    <property type="entry name" value="DNA_polIII_beta_C"/>
</dbReference>
<dbReference type="Pfam" id="PF02768">
    <property type="entry name" value="DNA_pol3_beta_3"/>
    <property type="match status" value="1"/>
</dbReference>
<keyword evidence="15" id="KW-1185">Reference proteome</keyword>
<evidence type="ECO:0000256" key="9">
    <source>
        <dbReference type="ARBA" id="ARBA00023125"/>
    </source>
</evidence>
<dbReference type="Gene3D" id="3.10.150.10">
    <property type="entry name" value="DNA Polymerase III, subunit A, domain 2"/>
    <property type="match status" value="1"/>
</dbReference>
<dbReference type="CDD" id="cd00140">
    <property type="entry name" value="beta_clamp"/>
    <property type="match status" value="1"/>
</dbReference>
<dbReference type="Proteomes" id="UP000249377">
    <property type="component" value="Unassembled WGS sequence"/>
</dbReference>
<keyword evidence="8 10" id="KW-0239">DNA-directed DNA polymerase</keyword>
<organism evidence="14 15">
    <name type="scientific">Hydrogeniiclostridium mannosilyticum</name>
    <dbReference type="NCBI Taxonomy" id="2764322"/>
    <lineage>
        <taxon>Bacteria</taxon>
        <taxon>Bacillati</taxon>
        <taxon>Bacillota</taxon>
        <taxon>Clostridia</taxon>
        <taxon>Eubacteriales</taxon>
        <taxon>Acutalibacteraceae</taxon>
        <taxon>Hydrogeniiclostridium</taxon>
    </lineage>
</organism>
<dbReference type="PIRSF" id="PIRSF000804">
    <property type="entry name" value="DNA_pol_III_b"/>
    <property type="match status" value="1"/>
</dbReference>
<dbReference type="InterPro" id="IPR001001">
    <property type="entry name" value="DNA_polIII_beta"/>
</dbReference>
<evidence type="ECO:0000313" key="15">
    <source>
        <dbReference type="Proteomes" id="UP000249377"/>
    </source>
</evidence>
<evidence type="ECO:0000256" key="10">
    <source>
        <dbReference type="PIRNR" id="PIRNR000804"/>
    </source>
</evidence>
<protein>
    <recommendedName>
        <fullName evidence="3 10">Beta sliding clamp</fullName>
    </recommendedName>
</protein>
<keyword evidence="5 10" id="KW-0808">Transferase</keyword>
<dbReference type="GO" id="GO:0008408">
    <property type="term" value="F:3'-5' exonuclease activity"/>
    <property type="evidence" value="ECO:0007669"/>
    <property type="project" value="InterPro"/>
</dbReference>
<comment type="caution">
    <text evidence="14">The sequence shown here is derived from an EMBL/GenBank/DDBJ whole genome shotgun (WGS) entry which is preliminary data.</text>
</comment>
<evidence type="ECO:0000256" key="4">
    <source>
        <dbReference type="ARBA" id="ARBA00022490"/>
    </source>
</evidence>
<comment type="subcellular location">
    <subcellularLocation>
        <location evidence="1 10">Cytoplasm</location>
    </subcellularLocation>
</comment>
<dbReference type="PANTHER" id="PTHR30478:SF0">
    <property type="entry name" value="BETA SLIDING CLAMP"/>
    <property type="match status" value="1"/>
</dbReference>
<dbReference type="RefSeq" id="WP_112333121.1">
    <property type="nucleotide sequence ID" value="NZ_JBKYJQ010000013.1"/>
</dbReference>
<dbReference type="InterPro" id="IPR046938">
    <property type="entry name" value="DNA_clamp_sf"/>
</dbReference>
<evidence type="ECO:0000256" key="1">
    <source>
        <dbReference type="ARBA" id="ARBA00004496"/>
    </source>
</evidence>
<keyword evidence="4 10" id="KW-0963">Cytoplasm</keyword>
<dbReference type="PANTHER" id="PTHR30478">
    <property type="entry name" value="DNA POLYMERASE III SUBUNIT BETA"/>
    <property type="match status" value="1"/>
</dbReference>
<dbReference type="Pfam" id="PF00712">
    <property type="entry name" value="DNA_pol3_beta"/>
    <property type="match status" value="1"/>
</dbReference>
<feature type="domain" description="DNA polymerase III beta sliding clamp N-terminal" evidence="11">
    <location>
        <begin position="1"/>
        <end position="119"/>
    </location>
</feature>
<dbReference type="SUPFAM" id="SSF55979">
    <property type="entry name" value="DNA clamp"/>
    <property type="match status" value="3"/>
</dbReference>
<comment type="similarity">
    <text evidence="2 10">Belongs to the beta sliding clamp family.</text>
</comment>
<dbReference type="GO" id="GO:0006271">
    <property type="term" value="P:DNA strand elongation involved in DNA replication"/>
    <property type="evidence" value="ECO:0007669"/>
    <property type="project" value="TreeGrafter"/>
</dbReference>
<evidence type="ECO:0000256" key="6">
    <source>
        <dbReference type="ARBA" id="ARBA00022695"/>
    </source>
</evidence>
<evidence type="ECO:0000259" key="13">
    <source>
        <dbReference type="Pfam" id="PF02768"/>
    </source>
</evidence>
<evidence type="ECO:0000256" key="7">
    <source>
        <dbReference type="ARBA" id="ARBA00022705"/>
    </source>
</evidence>
<dbReference type="InterPro" id="IPR022637">
    <property type="entry name" value="DNA_polIII_beta_cen"/>
</dbReference>
<name>A0A328UAQ3_9FIRM</name>
<sequence length="366" mass="40036">MNLTCTKQQLVEAVSNVQRAVSSKSSVPALEGILLKAREGEIFLCGYDLELGITTAIEASVEETGAVILNARLFSDIVRRLPADTVQLTTDEKDVTTIHSGNSEFSIAGIPAAEYPELPVVTDESSIALSHTMMKGMIRQTIFAVAESDAKPIHTGTLFEIGEGVVRLVSVDGYRLAIREEKAADAVEAMNFVVPGKSLGEVLKLLSDDEESKVSLQVGRRHILFNIGRYTLISRLLEGEFLDYRAAIPASASMEVICKTRDFIESVERVSLLITDRMKSPIRCVFDTDEISLSCSTAIGRASDQFTARVSGDPVEIGFNNRFLLDALRNTEGDEVRIQLNGPLSPMKILPREGDAFLFLVLPVRL</sequence>
<comment type="function">
    <text evidence="10">Confers DNA tethering and processivity to DNA polymerases and other proteins. Acts as a clamp, forming a ring around DNA (a reaction catalyzed by the clamp-loading complex) which diffuses in an ATP-independent manner freely and bidirectionally along dsDNA. Initially characterized for its ability to contact the catalytic subunit of DNA polymerase III (Pol III), a complex, multichain enzyme responsible for most of the replicative synthesis in bacteria; Pol III exhibits 3'-5' exonuclease proofreading activity. The beta chain is required for initiation of replication as well as for processivity of DNA replication.</text>
</comment>
<dbReference type="GO" id="GO:0009360">
    <property type="term" value="C:DNA polymerase III complex"/>
    <property type="evidence" value="ECO:0007669"/>
    <property type="project" value="InterPro"/>
</dbReference>
<evidence type="ECO:0000259" key="12">
    <source>
        <dbReference type="Pfam" id="PF02767"/>
    </source>
</evidence>
<evidence type="ECO:0000256" key="2">
    <source>
        <dbReference type="ARBA" id="ARBA00010752"/>
    </source>
</evidence>
<proteinExistence type="inferred from homology"/>
<dbReference type="InterPro" id="IPR022634">
    <property type="entry name" value="DNA_polIII_beta_N"/>
</dbReference>
<evidence type="ECO:0000256" key="5">
    <source>
        <dbReference type="ARBA" id="ARBA00022679"/>
    </source>
</evidence>
<keyword evidence="7 10" id="KW-0235">DNA replication</keyword>
<evidence type="ECO:0000256" key="8">
    <source>
        <dbReference type="ARBA" id="ARBA00022932"/>
    </source>
</evidence>
<evidence type="ECO:0000256" key="3">
    <source>
        <dbReference type="ARBA" id="ARBA00021035"/>
    </source>
</evidence>
<gene>
    <name evidence="14" type="primary">dnaN</name>
    <name evidence="14" type="ORF">DPQ25_10420</name>
</gene>
<dbReference type="EMBL" id="QLYR01000007">
    <property type="protein sequence ID" value="RAQ28165.1"/>
    <property type="molecule type" value="Genomic_DNA"/>
</dbReference>
<keyword evidence="6 10" id="KW-0548">Nucleotidyltransferase</keyword>
<dbReference type="GO" id="GO:0005737">
    <property type="term" value="C:cytoplasm"/>
    <property type="evidence" value="ECO:0007669"/>
    <property type="project" value="UniProtKB-SubCell"/>
</dbReference>
<feature type="domain" description="DNA polymerase III beta sliding clamp C-terminal" evidence="13">
    <location>
        <begin position="246"/>
        <end position="365"/>
    </location>
</feature>
<comment type="subunit">
    <text evidence="10">Forms a ring-shaped head-to-tail homodimer around DNA.</text>
</comment>
<evidence type="ECO:0000259" key="11">
    <source>
        <dbReference type="Pfam" id="PF00712"/>
    </source>
</evidence>
<dbReference type="Gene3D" id="3.70.10.10">
    <property type="match status" value="1"/>
</dbReference>
<keyword evidence="9" id="KW-0238">DNA-binding</keyword>
<dbReference type="GO" id="GO:0003887">
    <property type="term" value="F:DNA-directed DNA polymerase activity"/>
    <property type="evidence" value="ECO:0007669"/>
    <property type="project" value="UniProtKB-UniRule"/>
</dbReference>
<dbReference type="NCBIfam" id="TIGR00663">
    <property type="entry name" value="dnan"/>
    <property type="match status" value="1"/>
</dbReference>
<dbReference type="GO" id="GO:0003677">
    <property type="term" value="F:DNA binding"/>
    <property type="evidence" value="ECO:0007669"/>
    <property type="project" value="UniProtKB-UniRule"/>
</dbReference>
<accession>A0A328UAQ3</accession>
<dbReference type="SMART" id="SM00480">
    <property type="entry name" value="POL3Bc"/>
    <property type="match status" value="1"/>
</dbReference>
<reference evidence="14 15" key="1">
    <citation type="submission" date="2018-06" db="EMBL/GenBank/DDBJ databases">
        <title>Noncontiguous genome sequence of Ruminococcaceae bacterium ASD2818.</title>
        <authorList>
            <person name="Chaplin A.V."/>
            <person name="Sokolova S.R."/>
            <person name="Kochetkova T.O."/>
            <person name="Goltsov A.Y."/>
            <person name="Trofimov D.Y."/>
            <person name="Efimov B.A."/>
        </authorList>
    </citation>
    <scope>NUCLEOTIDE SEQUENCE [LARGE SCALE GENOMIC DNA]</scope>
    <source>
        <strain evidence="14 15">ASD2818</strain>
    </source>
</reference>
<evidence type="ECO:0000313" key="14">
    <source>
        <dbReference type="EMBL" id="RAQ28165.1"/>
    </source>
</evidence>
<feature type="domain" description="DNA polymerase III beta sliding clamp central" evidence="12">
    <location>
        <begin position="129"/>
        <end position="241"/>
    </location>
</feature>